<dbReference type="PANTHER" id="PTHR22753:SF14">
    <property type="entry name" value="MONOACYLGLYCEROL_DIACYLGLYCEROL O-ACYLTRANSFERASE"/>
    <property type="match status" value="1"/>
</dbReference>
<evidence type="ECO:0000313" key="4">
    <source>
        <dbReference type="Proteomes" id="UP001193081"/>
    </source>
</evidence>
<accession>A0ABS4D8C8</accession>
<dbReference type="SMART" id="SM00563">
    <property type="entry name" value="PlsC"/>
    <property type="match status" value="1"/>
</dbReference>
<feature type="region of interest" description="Disordered" evidence="1">
    <location>
        <begin position="1"/>
        <end position="62"/>
    </location>
</feature>
<evidence type="ECO:0000256" key="1">
    <source>
        <dbReference type="SAM" id="MobiDB-lite"/>
    </source>
</evidence>
<dbReference type="InterPro" id="IPR002123">
    <property type="entry name" value="Plipid/glycerol_acylTrfase"/>
</dbReference>
<dbReference type="GO" id="GO:0016746">
    <property type="term" value="F:acyltransferase activity"/>
    <property type="evidence" value="ECO:0007669"/>
    <property type="project" value="UniProtKB-KW"/>
</dbReference>
<feature type="domain" description="Phospholipid/glycerol acyltransferase" evidence="2">
    <location>
        <begin position="201"/>
        <end position="322"/>
    </location>
</feature>
<evidence type="ECO:0000259" key="2">
    <source>
        <dbReference type="SMART" id="SM00563"/>
    </source>
</evidence>
<dbReference type="EMBL" id="SIJK02000011">
    <property type="protein sequence ID" value="MBP1465669.1"/>
    <property type="molecule type" value="Genomic_DNA"/>
</dbReference>
<organism evidence="3 4">
    <name type="scientific">Candidatus Chloroploca mongolica</name>
    <dbReference type="NCBI Taxonomy" id="2528176"/>
    <lineage>
        <taxon>Bacteria</taxon>
        <taxon>Bacillati</taxon>
        <taxon>Chloroflexota</taxon>
        <taxon>Chloroflexia</taxon>
        <taxon>Chloroflexales</taxon>
        <taxon>Chloroflexineae</taxon>
        <taxon>Oscillochloridaceae</taxon>
        <taxon>Candidatus Chloroploca</taxon>
    </lineage>
</organism>
<name>A0ABS4D8C8_9CHLR</name>
<keyword evidence="4" id="KW-1185">Reference proteome</keyword>
<comment type="caution">
    <text evidence="3">The sequence shown here is derived from an EMBL/GenBank/DDBJ whole genome shotgun (WGS) entry which is preliminary data.</text>
</comment>
<keyword evidence="3" id="KW-0012">Acyltransferase</keyword>
<dbReference type="Proteomes" id="UP001193081">
    <property type="component" value="Unassembled WGS sequence"/>
</dbReference>
<gene>
    <name evidence="3" type="ORF">EYB53_008120</name>
</gene>
<keyword evidence="3" id="KW-0808">Transferase</keyword>
<protein>
    <submittedName>
        <fullName evidence="3">Acyltransferase family protein</fullName>
    </submittedName>
</protein>
<proteinExistence type="predicted"/>
<dbReference type="PANTHER" id="PTHR22753">
    <property type="entry name" value="TRANSMEMBRANE PROTEIN 68"/>
    <property type="match status" value="1"/>
</dbReference>
<evidence type="ECO:0000313" key="3">
    <source>
        <dbReference type="EMBL" id="MBP1465669.1"/>
    </source>
</evidence>
<dbReference type="Pfam" id="PF01553">
    <property type="entry name" value="Acyltransferase"/>
    <property type="match status" value="1"/>
</dbReference>
<sequence>MDKRNAPSPPLKPSVFLEEEEEIVVTTPPPSLQRARTPAPPPFWSDRQNDHAPDDDVPISGASASSLYENELELRNLAEQTNTNVDAMGKLAAGTLKLIADNMRQMTDQQIERVNEMLRGVDLKDYLDPAFWEGIGIILRYQVDEQVAFIKRRMSGQYVTDAYGMDREIIDLVRPSLMFLYRTWWRVSVEGLEHVPAEGRALLVGNHSGVLPWDGAMIATAVAEEHPAQNQRLVRSMHLHWFSTLPFVSPALAALGQVPGLPENAIRLLEQDELVSVFPEGLKGVGKLFKDRYKLARFGRGGFVQAAIRAQAPIVPVAVVGAEEIYPMFANAENIAKLLGMPYFPLTPFFPWLGPLGFIPLPTRWSITFCEPLRTDMYDPAEADDPLTVLGLSELVRTTIQETIDRRLEERSSIF</sequence>
<reference evidence="3 4" key="1">
    <citation type="submission" date="2021-03" db="EMBL/GenBank/DDBJ databases">
        <authorList>
            <person name="Grouzdev D.S."/>
        </authorList>
    </citation>
    <scope>NUCLEOTIDE SEQUENCE [LARGE SCALE GENOMIC DNA]</scope>
    <source>
        <strain evidence="3 4">M50-1</strain>
    </source>
</reference>
<dbReference type="CDD" id="cd07987">
    <property type="entry name" value="LPLAT_MGAT-like"/>
    <property type="match status" value="1"/>
</dbReference>
<dbReference type="SUPFAM" id="SSF69593">
    <property type="entry name" value="Glycerol-3-phosphate (1)-acyltransferase"/>
    <property type="match status" value="1"/>
</dbReference>